<evidence type="ECO:0000256" key="2">
    <source>
        <dbReference type="ARBA" id="ARBA00034247"/>
    </source>
</evidence>
<dbReference type="AlphaFoldDB" id="A0A7D5Z8R4"/>
<dbReference type="Gene3D" id="3.30.70.270">
    <property type="match status" value="1"/>
</dbReference>
<dbReference type="InterPro" id="IPR011990">
    <property type="entry name" value="TPR-like_helical_dom_sf"/>
</dbReference>
<dbReference type="PROSITE" id="PS50887">
    <property type="entry name" value="GGDEF"/>
    <property type="match status" value="1"/>
</dbReference>
<dbReference type="GO" id="GO:0005886">
    <property type="term" value="C:plasma membrane"/>
    <property type="evidence" value="ECO:0007669"/>
    <property type="project" value="TreeGrafter"/>
</dbReference>
<dbReference type="Gene3D" id="1.25.40.10">
    <property type="entry name" value="Tetratricopeptide repeat domain"/>
    <property type="match status" value="2"/>
</dbReference>
<keyword evidence="4" id="KW-0175">Coiled coil</keyword>
<reference evidence="6 7" key="1">
    <citation type="journal article" date="2016" name="Int. J. Syst. Evol. Microbiol.">
        <title>Chitinibacter fontanus sp. nov., isolated from a spring.</title>
        <authorList>
            <person name="Sheu S.Y."/>
            <person name="Li Y.S."/>
            <person name="Young C.C."/>
            <person name="Chen W.M."/>
        </authorList>
    </citation>
    <scope>NUCLEOTIDE SEQUENCE [LARGE SCALE GENOMIC DNA]</scope>
    <source>
        <strain evidence="6 7">STM-7</strain>
    </source>
</reference>
<name>A0A7D5Z8R4_9NEIS</name>
<accession>A0A7D5Z8R4</accession>
<dbReference type="InterPro" id="IPR000160">
    <property type="entry name" value="GGDEF_dom"/>
</dbReference>
<dbReference type="EC" id="2.7.7.65" evidence="1"/>
<dbReference type="SUPFAM" id="SSF55073">
    <property type="entry name" value="Nucleotide cyclase"/>
    <property type="match status" value="1"/>
</dbReference>
<dbReference type="RefSeq" id="WP_180306699.1">
    <property type="nucleotide sequence ID" value="NZ_CP058952.1"/>
</dbReference>
<sequence length="524" mass="59248">MTTHQDIRNLNQRARALSREHSAEALACAQQAAMYAITLKDELGFTEAIFIQGSVIALQGNFDEGLSLMRHSLYMANLHQAKFLIPDCLQEIARASYTIGDYDNALDAWAKCLDAALEINAQDIYIKGQIGLGQLYFAHDDFYNALNHHLKARDYAYQCQDKAVLAAIEINIGADQFELGQLDNAKNTLKQALVYAQEVHNLEYQAAAMGTLGSVALAEGDFPLARSLLERARGINQSHDNRWGEAHNLYNLGLLARKEVRIDAAIDYFSQALSAAENIGAAHLIFQLEFALSDALEQRGDYVTALKLHQQGYQHHYQLLRQASPQRLHIMEAKLDAEKTRLENATLRELNDQERKARQQSEHIASQDPLTGLFNRRGFELRSASLLVSNPEHREPLALLMLDIDYFKAINDRWGHLVGDYALRQVAALLKSGCRQDDLVCRWGGEEFIILLPSRNGMPARDVAERLRRMVENWSWDKIEHELKITISIGVTQFQNDHSLTQMVQRADQNLYRAKQAGRNLVVC</sequence>
<feature type="coiled-coil region" evidence="4">
    <location>
        <begin position="328"/>
        <end position="367"/>
    </location>
</feature>
<feature type="domain" description="GGDEF" evidence="5">
    <location>
        <begin position="395"/>
        <end position="524"/>
    </location>
</feature>
<comment type="catalytic activity">
    <reaction evidence="2">
        <text>2 GTP = 3',3'-c-di-GMP + 2 diphosphate</text>
        <dbReference type="Rhea" id="RHEA:24898"/>
        <dbReference type="ChEBI" id="CHEBI:33019"/>
        <dbReference type="ChEBI" id="CHEBI:37565"/>
        <dbReference type="ChEBI" id="CHEBI:58805"/>
        <dbReference type="EC" id="2.7.7.65"/>
    </reaction>
</comment>
<dbReference type="InterPro" id="IPR050469">
    <property type="entry name" value="Diguanylate_Cyclase"/>
</dbReference>
<dbReference type="Proteomes" id="UP000510822">
    <property type="component" value="Chromosome"/>
</dbReference>
<proteinExistence type="predicted"/>
<evidence type="ECO:0000256" key="3">
    <source>
        <dbReference type="PROSITE-ProRule" id="PRU00339"/>
    </source>
</evidence>
<dbReference type="InterPro" id="IPR043128">
    <property type="entry name" value="Rev_trsase/Diguanyl_cyclase"/>
</dbReference>
<gene>
    <name evidence="6" type="ORF">HZU75_14410</name>
</gene>
<evidence type="ECO:0000313" key="6">
    <source>
        <dbReference type="EMBL" id="QLI82623.1"/>
    </source>
</evidence>
<evidence type="ECO:0000256" key="1">
    <source>
        <dbReference type="ARBA" id="ARBA00012528"/>
    </source>
</evidence>
<dbReference type="PANTHER" id="PTHR45138:SF9">
    <property type="entry name" value="DIGUANYLATE CYCLASE DGCM-RELATED"/>
    <property type="match status" value="1"/>
</dbReference>
<keyword evidence="3" id="KW-0802">TPR repeat</keyword>
<dbReference type="Pfam" id="PF00990">
    <property type="entry name" value="GGDEF"/>
    <property type="match status" value="1"/>
</dbReference>
<evidence type="ECO:0000256" key="4">
    <source>
        <dbReference type="SAM" id="Coils"/>
    </source>
</evidence>
<dbReference type="KEGG" id="cfon:HZU75_14410"/>
<dbReference type="Pfam" id="PF13181">
    <property type="entry name" value="TPR_8"/>
    <property type="match status" value="1"/>
</dbReference>
<evidence type="ECO:0000313" key="7">
    <source>
        <dbReference type="Proteomes" id="UP000510822"/>
    </source>
</evidence>
<dbReference type="SUPFAM" id="SSF48452">
    <property type="entry name" value="TPR-like"/>
    <property type="match status" value="2"/>
</dbReference>
<dbReference type="PANTHER" id="PTHR45138">
    <property type="entry name" value="REGULATORY COMPONENTS OF SENSORY TRANSDUCTION SYSTEM"/>
    <property type="match status" value="1"/>
</dbReference>
<dbReference type="SMART" id="SM00028">
    <property type="entry name" value="TPR"/>
    <property type="match status" value="5"/>
</dbReference>
<dbReference type="EMBL" id="CP058952">
    <property type="protein sequence ID" value="QLI82623.1"/>
    <property type="molecule type" value="Genomic_DNA"/>
</dbReference>
<dbReference type="FunFam" id="3.30.70.270:FF:000001">
    <property type="entry name" value="Diguanylate cyclase domain protein"/>
    <property type="match status" value="1"/>
</dbReference>
<dbReference type="GO" id="GO:0043709">
    <property type="term" value="P:cell adhesion involved in single-species biofilm formation"/>
    <property type="evidence" value="ECO:0007669"/>
    <property type="project" value="TreeGrafter"/>
</dbReference>
<feature type="repeat" description="TPR" evidence="3">
    <location>
        <begin position="246"/>
        <end position="279"/>
    </location>
</feature>
<dbReference type="Pfam" id="PF13424">
    <property type="entry name" value="TPR_12"/>
    <property type="match status" value="1"/>
</dbReference>
<dbReference type="CDD" id="cd01949">
    <property type="entry name" value="GGDEF"/>
    <property type="match status" value="1"/>
</dbReference>
<protein>
    <recommendedName>
        <fullName evidence="1">diguanylate cyclase</fullName>
        <ecNumber evidence="1">2.7.7.65</ecNumber>
    </recommendedName>
</protein>
<dbReference type="SMART" id="SM00267">
    <property type="entry name" value="GGDEF"/>
    <property type="match status" value="1"/>
</dbReference>
<dbReference type="PROSITE" id="PS50005">
    <property type="entry name" value="TPR"/>
    <property type="match status" value="1"/>
</dbReference>
<dbReference type="NCBIfam" id="TIGR00254">
    <property type="entry name" value="GGDEF"/>
    <property type="match status" value="1"/>
</dbReference>
<organism evidence="6 7">
    <name type="scientific">Chitinibacter fontanus</name>
    <dbReference type="NCBI Taxonomy" id="1737446"/>
    <lineage>
        <taxon>Bacteria</taxon>
        <taxon>Pseudomonadati</taxon>
        <taxon>Pseudomonadota</taxon>
        <taxon>Betaproteobacteria</taxon>
        <taxon>Neisseriales</taxon>
        <taxon>Chitinibacteraceae</taxon>
        <taxon>Chitinibacter</taxon>
    </lineage>
</organism>
<keyword evidence="7" id="KW-1185">Reference proteome</keyword>
<dbReference type="GO" id="GO:0052621">
    <property type="term" value="F:diguanylate cyclase activity"/>
    <property type="evidence" value="ECO:0007669"/>
    <property type="project" value="UniProtKB-EC"/>
</dbReference>
<dbReference type="InterPro" id="IPR029787">
    <property type="entry name" value="Nucleotide_cyclase"/>
</dbReference>
<dbReference type="GO" id="GO:1902201">
    <property type="term" value="P:negative regulation of bacterial-type flagellum-dependent cell motility"/>
    <property type="evidence" value="ECO:0007669"/>
    <property type="project" value="TreeGrafter"/>
</dbReference>
<evidence type="ECO:0000259" key="5">
    <source>
        <dbReference type="PROSITE" id="PS50887"/>
    </source>
</evidence>
<dbReference type="InterPro" id="IPR019734">
    <property type="entry name" value="TPR_rpt"/>
</dbReference>